<proteinExistence type="predicted"/>
<dbReference type="EMBL" id="NIDE01000014">
    <property type="protein sequence ID" value="OWK37811.1"/>
    <property type="molecule type" value="Genomic_DNA"/>
</dbReference>
<keyword evidence="1" id="KW-0812">Transmembrane</keyword>
<dbReference type="Proteomes" id="UP000214646">
    <property type="component" value="Unassembled WGS sequence"/>
</dbReference>
<keyword evidence="3" id="KW-1185">Reference proteome</keyword>
<gene>
    <name evidence="2" type="ORF">FRUB_06931</name>
</gene>
<feature type="transmembrane region" description="Helical" evidence="1">
    <location>
        <begin position="14"/>
        <end position="34"/>
    </location>
</feature>
<evidence type="ECO:0000256" key="1">
    <source>
        <dbReference type="SAM" id="Phobius"/>
    </source>
</evidence>
<evidence type="ECO:0008006" key="4">
    <source>
        <dbReference type="Google" id="ProtNLM"/>
    </source>
</evidence>
<dbReference type="AlphaFoldDB" id="A0A225D8C4"/>
<keyword evidence="1" id="KW-1133">Transmembrane helix</keyword>
<evidence type="ECO:0000313" key="2">
    <source>
        <dbReference type="EMBL" id="OWK37811.1"/>
    </source>
</evidence>
<keyword evidence="1" id="KW-0472">Membrane</keyword>
<organism evidence="2 3">
    <name type="scientific">Fimbriiglobus ruber</name>
    <dbReference type="NCBI Taxonomy" id="1908690"/>
    <lineage>
        <taxon>Bacteria</taxon>
        <taxon>Pseudomonadati</taxon>
        <taxon>Planctomycetota</taxon>
        <taxon>Planctomycetia</taxon>
        <taxon>Gemmatales</taxon>
        <taxon>Gemmataceae</taxon>
        <taxon>Fimbriiglobus</taxon>
    </lineage>
</organism>
<dbReference type="RefSeq" id="WP_088257654.1">
    <property type="nucleotide sequence ID" value="NZ_NIDE01000014.1"/>
</dbReference>
<protein>
    <recommendedName>
        <fullName evidence="4">Chaperone protein DnaJ</fullName>
    </recommendedName>
</protein>
<dbReference type="InterPro" id="IPR036410">
    <property type="entry name" value="HSP_DnaJ_Cys-rich_dom_sf"/>
</dbReference>
<sequence>MANEPTPPANPKDAHAGVAILIAVVLGLIGCGFLPPSCGKMLPVVGRHFAHYCDACGGDGKVRDACPTCHGHGYSGGARCVTCGGAGKVEHVCRYCNGSGQKPAR</sequence>
<accession>A0A225D8C4</accession>
<dbReference type="SUPFAM" id="SSF57938">
    <property type="entry name" value="DnaJ/Hsp40 cysteine-rich domain"/>
    <property type="match status" value="1"/>
</dbReference>
<comment type="caution">
    <text evidence="2">The sequence shown here is derived from an EMBL/GenBank/DDBJ whole genome shotgun (WGS) entry which is preliminary data.</text>
</comment>
<evidence type="ECO:0000313" key="3">
    <source>
        <dbReference type="Proteomes" id="UP000214646"/>
    </source>
</evidence>
<name>A0A225D8C4_9BACT</name>
<reference evidence="3" key="1">
    <citation type="submission" date="2017-06" db="EMBL/GenBank/DDBJ databases">
        <title>Genome analysis of Fimbriiglobus ruber SP5, the first member of the order Planctomycetales with confirmed chitinolytic capability.</title>
        <authorList>
            <person name="Ravin N.V."/>
            <person name="Rakitin A.L."/>
            <person name="Ivanova A.A."/>
            <person name="Beletsky A.V."/>
            <person name="Kulichevskaya I.S."/>
            <person name="Mardanov A.V."/>
            <person name="Dedysh S.N."/>
        </authorList>
    </citation>
    <scope>NUCLEOTIDE SEQUENCE [LARGE SCALE GENOMIC DNA]</scope>
    <source>
        <strain evidence="3">SP5</strain>
    </source>
</reference>